<feature type="signal peptide" evidence="2">
    <location>
        <begin position="1"/>
        <end position="25"/>
    </location>
</feature>
<dbReference type="EMBL" id="JAAGNN010000015">
    <property type="protein sequence ID" value="KAF4079483.1"/>
    <property type="molecule type" value="Genomic_DNA"/>
</dbReference>
<reference evidence="3 4" key="1">
    <citation type="submission" date="2020-02" db="EMBL/GenBank/DDBJ databases">
        <title>A chromosome-scale genome assembly of the black bullhead catfish (Ameiurus melas).</title>
        <authorList>
            <person name="Wen M."/>
            <person name="Zham M."/>
            <person name="Cabau C."/>
            <person name="Klopp C."/>
            <person name="Donnadieu C."/>
            <person name="Roques C."/>
            <person name="Bouchez O."/>
            <person name="Lampietro C."/>
            <person name="Jouanno E."/>
            <person name="Herpin A."/>
            <person name="Louis A."/>
            <person name="Berthelot C."/>
            <person name="Parey E."/>
            <person name="Roest-Crollius H."/>
            <person name="Braasch I."/>
            <person name="Postlethwait J."/>
            <person name="Robinson-Rechavi M."/>
            <person name="Echchiki A."/>
            <person name="Begum T."/>
            <person name="Montfort J."/>
            <person name="Schartl M."/>
            <person name="Bobe J."/>
            <person name="Guiguen Y."/>
        </authorList>
    </citation>
    <scope>NUCLEOTIDE SEQUENCE [LARGE SCALE GENOMIC DNA]</scope>
    <source>
        <strain evidence="3">M_S1</strain>
        <tissue evidence="3">Blood</tissue>
    </source>
</reference>
<proteinExistence type="predicted"/>
<evidence type="ECO:0000256" key="2">
    <source>
        <dbReference type="SAM" id="SignalP"/>
    </source>
</evidence>
<dbReference type="Proteomes" id="UP000593565">
    <property type="component" value="Unassembled WGS sequence"/>
</dbReference>
<feature type="transmembrane region" description="Helical" evidence="1">
    <location>
        <begin position="60"/>
        <end position="81"/>
    </location>
</feature>
<organism evidence="3 4">
    <name type="scientific">Ameiurus melas</name>
    <name type="common">Black bullhead</name>
    <name type="synonym">Silurus melas</name>
    <dbReference type="NCBI Taxonomy" id="219545"/>
    <lineage>
        <taxon>Eukaryota</taxon>
        <taxon>Metazoa</taxon>
        <taxon>Chordata</taxon>
        <taxon>Craniata</taxon>
        <taxon>Vertebrata</taxon>
        <taxon>Euteleostomi</taxon>
        <taxon>Actinopterygii</taxon>
        <taxon>Neopterygii</taxon>
        <taxon>Teleostei</taxon>
        <taxon>Ostariophysi</taxon>
        <taxon>Siluriformes</taxon>
        <taxon>Ictaluridae</taxon>
        <taxon>Ameiurus</taxon>
    </lineage>
</organism>
<evidence type="ECO:0000313" key="4">
    <source>
        <dbReference type="Proteomes" id="UP000593565"/>
    </source>
</evidence>
<evidence type="ECO:0000256" key="1">
    <source>
        <dbReference type="SAM" id="Phobius"/>
    </source>
</evidence>
<comment type="caution">
    <text evidence="3">The sequence shown here is derived from an EMBL/GenBank/DDBJ whole genome shotgun (WGS) entry which is preliminary data.</text>
</comment>
<keyword evidence="1" id="KW-1133">Transmembrane helix</keyword>
<sequence length="85" mass="9080">MMAHITVVHLGFLFFLTCLTTQVVSQSTMSPNITAANQTVSNVNSTAATTRTATTLAGTAYQLQSSVVFVLISGTISTMLIRHRC</sequence>
<gene>
    <name evidence="3" type="ORF">AMELA_G00178590</name>
</gene>
<accession>A0A7J6A9P0</accession>
<dbReference type="AlphaFoldDB" id="A0A7J6A9P0"/>
<feature type="chain" id="PRO_5029484364" evidence="2">
    <location>
        <begin position="26"/>
        <end position="85"/>
    </location>
</feature>
<keyword evidence="4" id="KW-1185">Reference proteome</keyword>
<protein>
    <submittedName>
        <fullName evidence="3">Uncharacterized protein</fullName>
    </submittedName>
</protein>
<keyword evidence="1" id="KW-0812">Transmembrane</keyword>
<evidence type="ECO:0000313" key="3">
    <source>
        <dbReference type="EMBL" id="KAF4079483.1"/>
    </source>
</evidence>
<name>A0A7J6A9P0_AMEME</name>
<keyword evidence="1" id="KW-0472">Membrane</keyword>
<keyword evidence="2" id="KW-0732">Signal</keyword>